<dbReference type="PROSITE" id="PS51683">
    <property type="entry name" value="SAM_OMT_II"/>
    <property type="match status" value="1"/>
</dbReference>
<dbReference type="AlphaFoldDB" id="A0A0C1LIF1"/>
<evidence type="ECO:0000256" key="2">
    <source>
        <dbReference type="ARBA" id="ARBA00022679"/>
    </source>
</evidence>
<evidence type="ECO:0000259" key="4">
    <source>
        <dbReference type="Pfam" id="PF00891"/>
    </source>
</evidence>
<keyword evidence="7" id="KW-1185">Reference proteome</keyword>
<dbReference type="InterPro" id="IPR029063">
    <property type="entry name" value="SAM-dependent_MTases_sf"/>
</dbReference>
<dbReference type="InterPro" id="IPR016461">
    <property type="entry name" value="COMT-like"/>
</dbReference>
<dbReference type="Gene3D" id="1.10.10.10">
    <property type="entry name" value="Winged helix-like DNA-binding domain superfamily/Winged helix DNA-binding domain"/>
    <property type="match status" value="1"/>
</dbReference>
<dbReference type="CDD" id="cd02440">
    <property type="entry name" value="AdoMet_MTases"/>
    <property type="match status" value="1"/>
</dbReference>
<dbReference type="SUPFAM" id="SSF53335">
    <property type="entry name" value="S-adenosyl-L-methionine-dependent methyltransferases"/>
    <property type="match status" value="1"/>
</dbReference>
<dbReference type="PANTHER" id="PTHR43712:SF2">
    <property type="entry name" value="O-METHYLTRANSFERASE CICE"/>
    <property type="match status" value="1"/>
</dbReference>
<dbReference type="Proteomes" id="UP000031408">
    <property type="component" value="Unassembled WGS sequence"/>
</dbReference>
<dbReference type="EMBL" id="JSVC01000008">
    <property type="protein sequence ID" value="KIC95148.1"/>
    <property type="molecule type" value="Genomic_DNA"/>
</dbReference>
<evidence type="ECO:0000259" key="5">
    <source>
        <dbReference type="Pfam" id="PF21212"/>
    </source>
</evidence>
<dbReference type="GO" id="GO:0008171">
    <property type="term" value="F:O-methyltransferase activity"/>
    <property type="evidence" value="ECO:0007669"/>
    <property type="project" value="InterPro"/>
</dbReference>
<dbReference type="InterPro" id="IPR036388">
    <property type="entry name" value="WH-like_DNA-bd_sf"/>
</dbReference>
<dbReference type="Gene3D" id="1.20.58.1390">
    <property type="match status" value="1"/>
</dbReference>
<dbReference type="PANTHER" id="PTHR43712">
    <property type="entry name" value="PUTATIVE (AFU_ORTHOLOGUE AFUA_4G14580)-RELATED"/>
    <property type="match status" value="1"/>
</dbReference>
<gene>
    <name evidence="6" type="ORF">OI18_07470</name>
</gene>
<dbReference type="GO" id="GO:0032259">
    <property type="term" value="P:methylation"/>
    <property type="evidence" value="ECO:0007669"/>
    <property type="project" value="UniProtKB-KW"/>
</dbReference>
<dbReference type="InterPro" id="IPR036390">
    <property type="entry name" value="WH_DNA-bd_sf"/>
</dbReference>
<dbReference type="Gene3D" id="3.40.50.150">
    <property type="entry name" value="Vaccinia Virus protein VP39"/>
    <property type="match status" value="1"/>
</dbReference>
<dbReference type="InterPro" id="IPR049480">
    <property type="entry name" value="BVU_1015-like_N"/>
</dbReference>
<dbReference type="InterPro" id="IPR001077">
    <property type="entry name" value="COMT_C"/>
</dbReference>
<dbReference type="STRING" id="1349421.OI18_07470"/>
<evidence type="ECO:0000313" key="6">
    <source>
        <dbReference type="EMBL" id="KIC95148.1"/>
    </source>
</evidence>
<dbReference type="OrthoDB" id="9805418at2"/>
<evidence type="ECO:0000313" key="7">
    <source>
        <dbReference type="Proteomes" id="UP000031408"/>
    </source>
</evidence>
<feature type="domain" description="O-methyltransferase C-terminal" evidence="4">
    <location>
        <begin position="179"/>
        <end position="334"/>
    </location>
</feature>
<reference evidence="6 7" key="1">
    <citation type="submission" date="2014-11" db="EMBL/GenBank/DDBJ databases">
        <title>Genome sequence of Flavihumibacter solisilvae 3-3.</title>
        <authorList>
            <person name="Zhou G."/>
            <person name="Li M."/>
            <person name="Wang G."/>
        </authorList>
    </citation>
    <scope>NUCLEOTIDE SEQUENCE [LARGE SCALE GENOMIC DNA]</scope>
    <source>
        <strain evidence="6 7">3-3</strain>
    </source>
</reference>
<evidence type="ECO:0000256" key="3">
    <source>
        <dbReference type="ARBA" id="ARBA00022691"/>
    </source>
</evidence>
<feature type="domain" description="BVU-1015-like N-terminal dimerisation-like" evidence="5">
    <location>
        <begin position="17"/>
        <end position="87"/>
    </location>
</feature>
<proteinExistence type="predicted"/>
<name>A0A0C1LIF1_9BACT</name>
<keyword evidence="2 6" id="KW-0808">Transferase</keyword>
<accession>A0A0C1LIF1</accession>
<organism evidence="6 7">
    <name type="scientific">Flavihumibacter solisilvae</name>
    <dbReference type="NCBI Taxonomy" id="1349421"/>
    <lineage>
        <taxon>Bacteria</taxon>
        <taxon>Pseudomonadati</taxon>
        <taxon>Bacteroidota</taxon>
        <taxon>Chitinophagia</taxon>
        <taxon>Chitinophagales</taxon>
        <taxon>Chitinophagaceae</taxon>
        <taxon>Flavihumibacter</taxon>
    </lineage>
</organism>
<sequence>MNHFSKDTRTAVEAKEEAQRIAFGPVMFQAAQAMRKNGLLMILRNAGKAGITVEDAAEKAGLSVYGARVLLEAGLGMGVCIINEEKYTLTKTGFFLLADPLTAVNMDFIDDVCYDGLASLEESVATGKPVGLKVFGEWPTIYEGLSKLPENIQRSWFAFDHYYSDGSFPLVRKHVFDLGVRKMIDIGGNTGKWAISAVTNNPDLHITMMDLPGQLAVAQKKIADLGLGERINFHPVNILDEKEQFPKGHDAIWMSQFLDCFSEEEITSILRRCYDALDETGYLLIMENFWDCQKFAAAAFTLQMTSLYFTALANGNSQLYHSEVFKKCVYAAGFKIENQIDHIGEAGHTLLICRKN</sequence>
<protein>
    <submittedName>
        <fullName evidence="6">Methyltransferase</fullName>
    </submittedName>
</protein>
<dbReference type="Pfam" id="PF21212">
    <property type="entry name" value="Dimerisation2-like_dom"/>
    <property type="match status" value="1"/>
</dbReference>
<dbReference type="RefSeq" id="WP_039138595.1">
    <property type="nucleotide sequence ID" value="NZ_JSVC01000008.1"/>
</dbReference>
<keyword evidence="3" id="KW-0949">S-adenosyl-L-methionine</keyword>
<dbReference type="Pfam" id="PF00891">
    <property type="entry name" value="Methyltransf_2"/>
    <property type="match status" value="1"/>
</dbReference>
<dbReference type="SUPFAM" id="SSF46785">
    <property type="entry name" value="Winged helix' DNA-binding domain"/>
    <property type="match status" value="1"/>
</dbReference>
<evidence type="ECO:0000256" key="1">
    <source>
        <dbReference type="ARBA" id="ARBA00022603"/>
    </source>
</evidence>
<keyword evidence="1 6" id="KW-0489">Methyltransferase</keyword>
<comment type="caution">
    <text evidence="6">The sequence shown here is derived from an EMBL/GenBank/DDBJ whole genome shotgun (WGS) entry which is preliminary data.</text>
</comment>